<dbReference type="OrthoDB" id="3040368at2759"/>
<organism evidence="4 5">
    <name type="scientific">Armillaria ostoyae</name>
    <name type="common">Armillaria root rot fungus</name>
    <dbReference type="NCBI Taxonomy" id="47428"/>
    <lineage>
        <taxon>Eukaryota</taxon>
        <taxon>Fungi</taxon>
        <taxon>Dikarya</taxon>
        <taxon>Basidiomycota</taxon>
        <taxon>Agaricomycotina</taxon>
        <taxon>Agaricomycetes</taxon>
        <taxon>Agaricomycetidae</taxon>
        <taxon>Agaricales</taxon>
        <taxon>Marasmiineae</taxon>
        <taxon>Physalacriaceae</taxon>
        <taxon>Armillaria</taxon>
    </lineage>
</organism>
<evidence type="ECO:0000259" key="3">
    <source>
        <dbReference type="Pfam" id="PF24883"/>
    </source>
</evidence>
<evidence type="ECO:0000313" key="4">
    <source>
        <dbReference type="EMBL" id="SJL09142.1"/>
    </source>
</evidence>
<dbReference type="PANTHER" id="PTHR10039">
    <property type="entry name" value="AMELOGENIN"/>
    <property type="match status" value="1"/>
</dbReference>
<evidence type="ECO:0000256" key="2">
    <source>
        <dbReference type="SAM" id="MobiDB-lite"/>
    </source>
</evidence>
<accession>A0A284RK53</accession>
<feature type="region of interest" description="Disordered" evidence="2">
    <location>
        <begin position="180"/>
        <end position="226"/>
    </location>
</feature>
<dbReference type="STRING" id="47428.A0A284RK53"/>
<dbReference type="Pfam" id="PF24883">
    <property type="entry name" value="NPHP3_N"/>
    <property type="match status" value="1"/>
</dbReference>
<dbReference type="InterPro" id="IPR056884">
    <property type="entry name" value="NPHP3-like_N"/>
</dbReference>
<proteinExistence type="predicted"/>
<keyword evidence="1" id="KW-0677">Repeat</keyword>
<feature type="compositionally biased region" description="Polar residues" evidence="2">
    <location>
        <begin position="194"/>
        <end position="215"/>
    </location>
</feature>
<dbReference type="SUPFAM" id="SSF69304">
    <property type="entry name" value="Tricorn protease N-terminal domain"/>
    <property type="match status" value="1"/>
</dbReference>
<dbReference type="InterPro" id="IPR015943">
    <property type="entry name" value="WD40/YVTN_repeat-like_dom_sf"/>
</dbReference>
<keyword evidence="5" id="KW-1185">Reference proteome</keyword>
<dbReference type="Gene3D" id="2.130.10.10">
    <property type="entry name" value="YVTN repeat-like/Quinoprotein amine dehydrogenase"/>
    <property type="match status" value="1"/>
</dbReference>
<dbReference type="SUPFAM" id="SSF52540">
    <property type="entry name" value="P-loop containing nucleoside triphosphate hydrolases"/>
    <property type="match status" value="1"/>
</dbReference>
<feature type="domain" description="Nephrocystin 3-like N-terminal" evidence="3">
    <location>
        <begin position="432"/>
        <end position="589"/>
    </location>
</feature>
<dbReference type="InterPro" id="IPR027417">
    <property type="entry name" value="P-loop_NTPase"/>
</dbReference>
<dbReference type="PANTHER" id="PTHR10039:SF17">
    <property type="entry name" value="FUNGAL STAND N-TERMINAL GOODBYE DOMAIN-CONTAINING PROTEIN-RELATED"/>
    <property type="match status" value="1"/>
</dbReference>
<dbReference type="EMBL" id="FUEG01000010">
    <property type="protein sequence ID" value="SJL09142.1"/>
    <property type="molecule type" value="Genomic_DNA"/>
</dbReference>
<protein>
    <recommendedName>
        <fullName evidence="3">Nephrocystin 3-like N-terminal domain-containing protein</fullName>
    </recommendedName>
</protein>
<dbReference type="Gene3D" id="3.40.50.300">
    <property type="entry name" value="P-loop containing nucleotide triphosphate hydrolases"/>
    <property type="match status" value="1"/>
</dbReference>
<dbReference type="Proteomes" id="UP000219338">
    <property type="component" value="Unassembled WGS sequence"/>
</dbReference>
<sequence>MALEPFSPPQTSRNILRFQHDDDIYSFLDEVPQDQRYNHFYFYIRGLFAKSPYQLAIELLDLPPVFDAQSYCLKYGGAKYKTTGANRRKKERSVPKWTVDLDLSNISEDERFKVQVYFRPKKKCVLWKEKHQCLGFYEGPIRDVLIGGSDTIVIPMSNELPCLNTYFKIFREDATDYSPITQSADGDRDVDTSAAIQSGPSNTIDPGSQNASDLSGPQPGAIPATSVEDDRAIAAKVMETAKPKDPSEWISKLTDGVDIVEHVIDVFKDVHPAASIACSFISICIVKQQTEQDTTVLRLYEAMITTYKEASDDRLLWKQTRLEPIYKSLFQTTNECRMLIEGYTNKNRLKRLFSLNVTQKAEEFIQGFENLRKQLNSGVAKDALAVTLGVRAEVDSLAMRMSLQELRPGKELGPKSTCLPGTRVETINYLMSWIVDCDDSVLWCSGLAGTGKSSLVGTLHKLLSFHMGSHSRLAAFIRYDRTEYRNSSGLITSIAYSLGMFDQRIGDAIAKALTESRAAVKMPASESRTQFRLLLQDPLEKIQELQNGGPLVVIIDGLDESDVSTELLEVLADGFGPKLPFMRLIVSSRPEEKIARVFKKCRHVHLYSLDTSSDEVKLDIQYFIRQRFASINDESVWGTRRKEDVITLLAERASGLFIWAATVCSFLCGLPCLRRLNVLLETTIPANATAALTILYRTALDTVVSEVTGEDEDVRQWIRAVLGALIVRKGKMTVPMLPELVLQQGDPRAQLIVARLGSVVQERSDRSLELIHKSFDDFLRDNSRCGSGWFIDVKEHGIELARRCVLSLTMFLDSWTPISARFEEAQLPPHGTVPCNDDSNSYSREKVLNLYHAVPSHIGDYAVKVLSWHPDALLELGIDTYRSLFERYFLFWLEILYAFSRGDGDRDDLVYNTLVKVISLVNAEVTDQNLRTYVYHAFTFWDRFAALFKWDPVRPAHSVYTHAMTISPSANFICRDWGQSSGVNAPFDKERLLALIPCSRNISGFNSHERYVLNMFQGSQHIQSEYILKLLSTTTRPGPFYSGGSVLFDVDTGRILDPSPPSILSCFPNLLFPCGYFTSEGLNFSFHASGQIIRLTVETRRGDGPEYSLDSTQYEIIKRPSRDPQDAMIFNVDDDDDCDHRADNSNTKSMFISFTNTQTSRCDNYLLPAIGGDSTVLHYAHGLLAIDKRSGMMLNVKPGITGCKKWITLDGGANEVNTFAVMEDGSRLLGLTGAAGKISLREWETSTGTLCCERIYDCPGAPVLIRCQMSPDGSKVAVSLRDSDQNKNSSSSENWRLSQTYILGITSGSSADITDLKDTRLLVWFPDSKRIAYFRSWQCKHSFWDRCNECYDLVVQHLASGQITTIHRWYSDYTLISKILVTPDGSRVITSSYDHSIHQGEFRTWDVSDL</sequence>
<evidence type="ECO:0000256" key="1">
    <source>
        <dbReference type="ARBA" id="ARBA00022737"/>
    </source>
</evidence>
<reference evidence="5" key="1">
    <citation type="journal article" date="2017" name="Nat. Ecol. Evol.">
        <title>Genome expansion and lineage-specific genetic innovations in the forest pathogenic fungi Armillaria.</title>
        <authorList>
            <person name="Sipos G."/>
            <person name="Prasanna A.N."/>
            <person name="Walter M.C."/>
            <person name="O'Connor E."/>
            <person name="Balint B."/>
            <person name="Krizsan K."/>
            <person name="Kiss B."/>
            <person name="Hess J."/>
            <person name="Varga T."/>
            <person name="Slot J."/>
            <person name="Riley R."/>
            <person name="Boka B."/>
            <person name="Rigling D."/>
            <person name="Barry K."/>
            <person name="Lee J."/>
            <person name="Mihaltcheva S."/>
            <person name="LaButti K."/>
            <person name="Lipzen A."/>
            <person name="Waldron R."/>
            <person name="Moloney N.M."/>
            <person name="Sperisen C."/>
            <person name="Kredics L."/>
            <person name="Vagvoelgyi C."/>
            <person name="Patrignani A."/>
            <person name="Fitzpatrick D."/>
            <person name="Nagy I."/>
            <person name="Doyle S."/>
            <person name="Anderson J.B."/>
            <person name="Grigoriev I.V."/>
            <person name="Gueldener U."/>
            <person name="Muensterkoetter M."/>
            <person name="Nagy L.G."/>
        </authorList>
    </citation>
    <scope>NUCLEOTIDE SEQUENCE [LARGE SCALE GENOMIC DNA]</scope>
    <source>
        <strain evidence="5">C18/9</strain>
    </source>
</reference>
<evidence type="ECO:0000313" key="5">
    <source>
        <dbReference type="Proteomes" id="UP000219338"/>
    </source>
</evidence>
<gene>
    <name evidence="4" type="ORF">ARMOST_12518</name>
</gene>
<name>A0A284RK53_ARMOS</name>